<protein>
    <submittedName>
        <fullName evidence="1">Uncharacterized protein</fullName>
    </submittedName>
</protein>
<sequence>MHMPTNTSSYLILTYLPYASSSPTKPTTFTVGPCLTTPLFPSFFLQSHPFFSDKSFLVFLIHHSTLPFPCLPFLF</sequence>
<keyword evidence="2" id="KW-1185">Reference proteome</keyword>
<reference evidence="1 2" key="1">
    <citation type="journal article" date="2015" name="Sci. Rep.">
        <title>The power of single molecule real-time sequencing technology in the de novo assembly of a eukaryotic genome.</title>
        <authorList>
            <person name="Sakai H."/>
            <person name="Naito K."/>
            <person name="Ogiso-Tanaka E."/>
            <person name="Takahashi Y."/>
            <person name="Iseki K."/>
            <person name="Muto C."/>
            <person name="Satou K."/>
            <person name="Teruya K."/>
            <person name="Shiroma A."/>
            <person name="Shimoji M."/>
            <person name="Hirano T."/>
            <person name="Itoh T."/>
            <person name="Kaga A."/>
            <person name="Tomooka N."/>
        </authorList>
    </citation>
    <scope>NUCLEOTIDE SEQUENCE [LARGE SCALE GENOMIC DNA]</scope>
    <source>
        <strain evidence="2">cv. Shumari</strain>
    </source>
</reference>
<dbReference type="AlphaFoldDB" id="A0A0S3SJV7"/>
<name>A0A0S3SJV7_PHAAN</name>
<gene>
    <name evidence="1" type="primary">Vigan.07G205800</name>
    <name evidence="1" type="ORF">VIGAN_07205800</name>
</gene>
<proteinExistence type="predicted"/>
<evidence type="ECO:0000313" key="2">
    <source>
        <dbReference type="Proteomes" id="UP000291084"/>
    </source>
</evidence>
<dbReference type="EMBL" id="AP015040">
    <property type="protein sequence ID" value="BAT93146.1"/>
    <property type="molecule type" value="Genomic_DNA"/>
</dbReference>
<organism evidence="1 2">
    <name type="scientific">Vigna angularis var. angularis</name>
    <dbReference type="NCBI Taxonomy" id="157739"/>
    <lineage>
        <taxon>Eukaryota</taxon>
        <taxon>Viridiplantae</taxon>
        <taxon>Streptophyta</taxon>
        <taxon>Embryophyta</taxon>
        <taxon>Tracheophyta</taxon>
        <taxon>Spermatophyta</taxon>
        <taxon>Magnoliopsida</taxon>
        <taxon>eudicotyledons</taxon>
        <taxon>Gunneridae</taxon>
        <taxon>Pentapetalae</taxon>
        <taxon>rosids</taxon>
        <taxon>fabids</taxon>
        <taxon>Fabales</taxon>
        <taxon>Fabaceae</taxon>
        <taxon>Papilionoideae</taxon>
        <taxon>50 kb inversion clade</taxon>
        <taxon>NPAAA clade</taxon>
        <taxon>indigoferoid/millettioid clade</taxon>
        <taxon>Phaseoleae</taxon>
        <taxon>Vigna</taxon>
    </lineage>
</organism>
<accession>A0A0S3SJV7</accession>
<evidence type="ECO:0000313" key="1">
    <source>
        <dbReference type="EMBL" id="BAT93146.1"/>
    </source>
</evidence>
<dbReference type="Proteomes" id="UP000291084">
    <property type="component" value="Chromosome 7"/>
</dbReference>